<dbReference type="EMBL" id="BAABHV010000009">
    <property type="protein sequence ID" value="GAA5053318.1"/>
    <property type="molecule type" value="Genomic_DNA"/>
</dbReference>
<dbReference type="PANTHER" id="PTHR31284:SF10">
    <property type="entry name" value="ACID PHOSPHATASE-LIKE PROTEIN"/>
    <property type="match status" value="1"/>
</dbReference>
<evidence type="ECO:0000313" key="4">
    <source>
        <dbReference type="Proteomes" id="UP001500518"/>
    </source>
</evidence>
<accession>A0ABP9KAZ2</accession>
<gene>
    <name evidence="3" type="ORF">GCM10023208_15130</name>
</gene>
<feature type="signal peptide" evidence="2">
    <location>
        <begin position="1"/>
        <end position="22"/>
    </location>
</feature>
<reference evidence="4" key="1">
    <citation type="journal article" date="2019" name="Int. J. Syst. Evol. Microbiol.">
        <title>The Global Catalogue of Microorganisms (GCM) 10K type strain sequencing project: providing services to taxonomists for standard genome sequencing and annotation.</title>
        <authorList>
            <consortium name="The Broad Institute Genomics Platform"/>
            <consortium name="The Broad Institute Genome Sequencing Center for Infectious Disease"/>
            <person name="Wu L."/>
            <person name="Ma J."/>
        </authorList>
    </citation>
    <scope>NUCLEOTIDE SEQUENCE [LARGE SCALE GENOMIC DNA]</scope>
    <source>
        <strain evidence="4">JCM 18014</strain>
    </source>
</reference>
<keyword evidence="1 2" id="KW-0732">Signal</keyword>
<organism evidence="3 4">
    <name type="scientific">Erythrobacter westpacificensis</name>
    <dbReference type="NCBI Taxonomy" id="1055231"/>
    <lineage>
        <taxon>Bacteria</taxon>
        <taxon>Pseudomonadati</taxon>
        <taxon>Pseudomonadota</taxon>
        <taxon>Alphaproteobacteria</taxon>
        <taxon>Sphingomonadales</taxon>
        <taxon>Erythrobacteraceae</taxon>
        <taxon>Erythrobacter/Porphyrobacter group</taxon>
        <taxon>Erythrobacter</taxon>
    </lineage>
</organism>
<protein>
    <recommendedName>
        <fullName evidence="5">Acid phosphatase</fullName>
    </recommendedName>
</protein>
<dbReference type="PROSITE" id="PS51257">
    <property type="entry name" value="PROKAR_LIPOPROTEIN"/>
    <property type="match status" value="1"/>
</dbReference>
<dbReference type="Proteomes" id="UP001500518">
    <property type="component" value="Unassembled WGS sequence"/>
</dbReference>
<sequence length="238" mass="25814">MTKLVKLAASLVCLGLAACTHTGGMEPVTELKPGTAWVLNSDDWASEAREVFAEATQHTDAVEGERPDGSWYVVLDLDETVMNNVAYQVQLDRTGTSYQSDTWFDWTQQEAATAVPGAIAFVNYVNSAGGHVVFVTNRRDTEQLATEVNLAKLGLLRGRDFRVLLTRASPEAPSSKEARFALVPDMLEVQGYPDTVALAYVGDAKGDRPAEWNSEAFFCIDNGAMYGDPCASVPLSGR</sequence>
<dbReference type="PANTHER" id="PTHR31284">
    <property type="entry name" value="ACID PHOSPHATASE-LIKE PROTEIN"/>
    <property type="match status" value="1"/>
</dbReference>
<keyword evidence="4" id="KW-1185">Reference proteome</keyword>
<dbReference type="SUPFAM" id="SSF56784">
    <property type="entry name" value="HAD-like"/>
    <property type="match status" value="1"/>
</dbReference>
<dbReference type="InterPro" id="IPR036412">
    <property type="entry name" value="HAD-like_sf"/>
</dbReference>
<evidence type="ECO:0000256" key="2">
    <source>
        <dbReference type="SAM" id="SignalP"/>
    </source>
</evidence>
<proteinExistence type="predicted"/>
<dbReference type="RefSeq" id="WP_346032496.1">
    <property type="nucleotide sequence ID" value="NZ_BAABHV010000009.1"/>
</dbReference>
<feature type="chain" id="PRO_5046850071" description="Acid phosphatase" evidence="2">
    <location>
        <begin position="23"/>
        <end position="238"/>
    </location>
</feature>
<dbReference type="InterPro" id="IPR023214">
    <property type="entry name" value="HAD_sf"/>
</dbReference>
<evidence type="ECO:0008006" key="5">
    <source>
        <dbReference type="Google" id="ProtNLM"/>
    </source>
</evidence>
<comment type="caution">
    <text evidence="3">The sequence shown here is derived from an EMBL/GenBank/DDBJ whole genome shotgun (WGS) entry which is preliminary data.</text>
</comment>
<dbReference type="Pfam" id="PF03767">
    <property type="entry name" value="Acid_phosphat_B"/>
    <property type="match status" value="1"/>
</dbReference>
<evidence type="ECO:0000256" key="1">
    <source>
        <dbReference type="ARBA" id="ARBA00022729"/>
    </source>
</evidence>
<dbReference type="InterPro" id="IPR005519">
    <property type="entry name" value="Acid_phosphat_B-like"/>
</dbReference>
<name>A0ABP9KAZ2_9SPHN</name>
<dbReference type="Gene3D" id="3.40.50.1000">
    <property type="entry name" value="HAD superfamily/HAD-like"/>
    <property type="match status" value="1"/>
</dbReference>
<evidence type="ECO:0000313" key="3">
    <source>
        <dbReference type="EMBL" id="GAA5053318.1"/>
    </source>
</evidence>